<gene>
    <name evidence="6" type="ORF">CTOB1V02_LOCUS15075</name>
</gene>
<dbReference type="PROSITE" id="PS50975">
    <property type="entry name" value="ATP_GRASP"/>
    <property type="match status" value="1"/>
</dbReference>
<dbReference type="AlphaFoldDB" id="A0A7R8WXQ1"/>
<protein>
    <submittedName>
        <fullName evidence="6">Uncharacterized protein</fullName>
    </submittedName>
</protein>
<dbReference type="Pfam" id="PF02786">
    <property type="entry name" value="CPSase_L_D2"/>
    <property type="match status" value="1"/>
</dbReference>
<accession>A0A7R8WXQ1</accession>
<dbReference type="GO" id="GO:0046872">
    <property type="term" value="F:metal ion binding"/>
    <property type="evidence" value="ECO:0007669"/>
    <property type="project" value="InterPro"/>
</dbReference>
<dbReference type="InterPro" id="IPR016185">
    <property type="entry name" value="PreATP-grasp_dom_sf"/>
</dbReference>
<dbReference type="PROSITE" id="PS50979">
    <property type="entry name" value="BC"/>
    <property type="match status" value="1"/>
</dbReference>
<dbReference type="InterPro" id="IPR005482">
    <property type="entry name" value="Biotin_COase_C"/>
</dbReference>
<dbReference type="SMART" id="SM00878">
    <property type="entry name" value="Biotin_carb_C"/>
    <property type="match status" value="1"/>
</dbReference>
<dbReference type="InterPro" id="IPR011764">
    <property type="entry name" value="Biotin_carboxylation_dom"/>
</dbReference>
<evidence type="ECO:0000256" key="1">
    <source>
        <dbReference type="ARBA" id="ARBA00001953"/>
    </source>
</evidence>
<name>A0A7R8WXQ1_9CRUS</name>
<dbReference type="Gene3D" id="3.30.470.20">
    <property type="entry name" value="ATP-grasp fold, B domain"/>
    <property type="match status" value="1"/>
</dbReference>
<dbReference type="InterPro" id="IPR005481">
    <property type="entry name" value="BC-like_N"/>
</dbReference>
<keyword evidence="5" id="KW-0092">Biotin</keyword>
<evidence type="ECO:0000256" key="4">
    <source>
        <dbReference type="ARBA" id="ARBA00022840"/>
    </source>
</evidence>
<dbReference type="SUPFAM" id="SSF52440">
    <property type="entry name" value="PreATP-grasp domain"/>
    <property type="match status" value="1"/>
</dbReference>
<dbReference type="InterPro" id="IPR005479">
    <property type="entry name" value="CPAse_ATP-bd"/>
</dbReference>
<proteinExistence type="predicted"/>
<dbReference type="PROSITE" id="PS00866">
    <property type="entry name" value="CPSASE_1"/>
    <property type="match status" value="1"/>
</dbReference>
<keyword evidence="3" id="KW-0547">Nucleotide-binding</keyword>
<evidence type="ECO:0000256" key="2">
    <source>
        <dbReference type="ARBA" id="ARBA00022598"/>
    </source>
</evidence>
<dbReference type="PROSITE" id="PS00867">
    <property type="entry name" value="CPSASE_2"/>
    <property type="match status" value="1"/>
</dbReference>
<keyword evidence="4" id="KW-0067">ATP-binding</keyword>
<dbReference type="InterPro" id="IPR011761">
    <property type="entry name" value="ATP-grasp"/>
</dbReference>
<organism evidence="6">
    <name type="scientific">Cyprideis torosa</name>
    <dbReference type="NCBI Taxonomy" id="163714"/>
    <lineage>
        <taxon>Eukaryota</taxon>
        <taxon>Metazoa</taxon>
        <taxon>Ecdysozoa</taxon>
        <taxon>Arthropoda</taxon>
        <taxon>Crustacea</taxon>
        <taxon>Oligostraca</taxon>
        <taxon>Ostracoda</taxon>
        <taxon>Podocopa</taxon>
        <taxon>Podocopida</taxon>
        <taxon>Cytherocopina</taxon>
        <taxon>Cytheroidea</taxon>
        <taxon>Cytherideidae</taxon>
        <taxon>Cyprideis</taxon>
    </lineage>
</organism>
<evidence type="ECO:0000256" key="5">
    <source>
        <dbReference type="ARBA" id="ARBA00023267"/>
    </source>
</evidence>
<reference evidence="6" key="1">
    <citation type="submission" date="2020-11" db="EMBL/GenBank/DDBJ databases">
        <authorList>
            <person name="Tran Van P."/>
        </authorList>
    </citation>
    <scope>NUCLEOTIDE SEQUENCE</scope>
</reference>
<dbReference type="InterPro" id="IPR050856">
    <property type="entry name" value="Biotin_carboxylase_complex"/>
</dbReference>
<dbReference type="GO" id="GO:0005524">
    <property type="term" value="F:ATP binding"/>
    <property type="evidence" value="ECO:0007669"/>
    <property type="project" value="UniProtKB-UniRule"/>
</dbReference>
<dbReference type="GO" id="GO:0016874">
    <property type="term" value="F:ligase activity"/>
    <property type="evidence" value="ECO:0007669"/>
    <property type="project" value="UniProtKB-KW"/>
</dbReference>
<dbReference type="SUPFAM" id="SSF56059">
    <property type="entry name" value="Glutathione synthetase ATP-binding domain-like"/>
    <property type="match status" value="1"/>
</dbReference>
<dbReference type="InterPro" id="IPR011054">
    <property type="entry name" value="Rudment_hybrid_motif"/>
</dbReference>
<dbReference type="OrthoDB" id="196847at2759"/>
<dbReference type="EMBL" id="OB686204">
    <property type="protein sequence ID" value="CAD7237260.1"/>
    <property type="molecule type" value="Genomic_DNA"/>
</dbReference>
<dbReference type="PANTHER" id="PTHR18866:SF33">
    <property type="entry name" value="METHYLCROTONOYL-COA CARBOXYLASE SUBUNIT ALPHA, MITOCHONDRIAL-RELATED"/>
    <property type="match status" value="1"/>
</dbReference>
<dbReference type="Pfam" id="PF02785">
    <property type="entry name" value="Biotin_carb_C"/>
    <property type="match status" value="1"/>
</dbReference>
<feature type="non-terminal residue" evidence="6">
    <location>
        <position position="389"/>
    </location>
</feature>
<dbReference type="Pfam" id="PF00289">
    <property type="entry name" value="Biotin_carb_N"/>
    <property type="match status" value="1"/>
</dbReference>
<comment type="cofactor">
    <cofactor evidence="1">
        <name>biotin</name>
        <dbReference type="ChEBI" id="CHEBI:57586"/>
    </cofactor>
</comment>
<keyword evidence="2" id="KW-0436">Ligase</keyword>
<dbReference type="SUPFAM" id="SSF51246">
    <property type="entry name" value="Rudiment single hybrid motif"/>
    <property type="match status" value="1"/>
</dbReference>
<dbReference type="FunFam" id="3.30.1490.20:FF:000003">
    <property type="entry name" value="acetyl-CoA carboxylase isoform X1"/>
    <property type="match status" value="1"/>
</dbReference>
<evidence type="ECO:0000313" key="6">
    <source>
        <dbReference type="EMBL" id="CAD7237260.1"/>
    </source>
</evidence>
<dbReference type="PANTHER" id="PTHR18866">
    <property type="entry name" value="CARBOXYLASE:PYRUVATE/ACETYL-COA/PROPIONYL-COA CARBOXYLASE"/>
    <property type="match status" value="1"/>
</dbReference>
<sequence>MASEAYALGGKTSAESYLKEDLIIEIAKKSGADAIHPGYGFLSENPGFAKKCQDNDIIFIGPDAKAIDAMGSKSNAKELMQKHKVPTIPGYFGKKQDMKTLLAEAKKISFPLLIKAAAGGGGKGMRIVRQEKELKEALEATKREGKSYFGSDEIMLEKYFDQVRHIEVQILGDAHGEVLHLFERECSLQRRYQKVIEESPSPALNEKLRKEMTQAAVRAAKAINYKNAGTVEFILDEKGKFYFLEVNTRLQVEHPVTEEVTGLDLVELQILVAENRPLPIKQKDINLNGYAIECRLYAEDAVQDFLPLSGTLLDWQVNSNQVRVESAMRKGEEISIYYDPMIAKLICHGRDRHDAQRKMLAALKDMYAPGTQTNRSFLIKILEHQDFQK</sequence>
<evidence type="ECO:0000256" key="3">
    <source>
        <dbReference type="ARBA" id="ARBA00022741"/>
    </source>
</evidence>